<dbReference type="SMART" id="SM00471">
    <property type="entry name" value="HDc"/>
    <property type="match status" value="2"/>
</dbReference>
<organism evidence="4 5">
    <name type="scientific">Calditerrivibrio nitroreducens</name>
    <dbReference type="NCBI Taxonomy" id="477976"/>
    <lineage>
        <taxon>Bacteria</taxon>
        <taxon>Pseudomonadati</taxon>
        <taxon>Deferribacterota</taxon>
        <taxon>Deferribacteres</taxon>
        <taxon>Deferribacterales</taxon>
        <taxon>Calditerrivibrionaceae</taxon>
    </lineage>
</organism>
<dbReference type="Gene3D" id="3.30.450.20">
    <property type="entry name" value="PAS domain"/>
    <property type="match status" value="1"/>
</dbReference>
<dbReference type="Gene3D" id="1.10.3210.10">
    <property type="entry name" value="Hypothetical protein af1432"/>
    <property type="match status" value="2"/>
</dbReference>
<dbReference type="InterPro" id="IPR035965">
    <property type="entry name" value="PAS-like_dom_sf"/>
</dbReference>
<dbReference type="Pfam" id="PF13188">
    <property type="entry name" value="PAS_8"/>
    <property type="match status" value="1"/>
</dbReference>
<dbReference type="Gene3D" id="3.30.565.10">
    <property type="entry name" value="Histidine kinase-like ATPase, C-terminal domain"/>
    <property type="match status" value="1"/>
</dbReference>
<dbReference type="InterPro" id="IPR000014">
    <property type="entry name" value="PAS"/>
</dbReference>
<feature type="domain" description="HD-GYP" evidence="3">
    <location>
        <begin position="225"/>
        <end position="421"/>
    </location>
</feature>
<protein>
    <recommendedName>
        <fullName evidence="6">Histidine kinase</fullName>
    </recommendedName>
</protein>
<dbReference type="Pfam" id="PF02518">
    <property type="entry name" value="HATPase_c"/>
    <property type="match status" value="1"/>
</dbReference>
<comment type="caution">
    <text evidence="4">The sequence shown here is derived from an EMBL/GenBank/DDBJ whole genome shotgun (WGS) entry which is preliminary data.</text>
</comment>
<dbReference type="Proteomes" id="UP000242881">
    <property type="component" value="Unassembled WGS sequence"/>
</dbReference>
<dbReference type="SUPFAM" id="SSF109604">
    <property type="entry name" value="HD-domain/PDEase-like"/>
    <property type="match status" value="2"/>
</dbReference>
<evidence type="ECO:0000313" key="5">
    <source>
        <dbReference type="Proteomes" id="UP000242881"/>
    </source>
</evidence>
<dbReference type="PANTHER" id="PTHR43155:SF1">
    <property type="entry name" value="3'3'-CGAMP-SPECIFIC PHOSPHODIESTERASE 1"/>
    <property type="match status" value="1"/>
</dbReference>
<dbReference type="InterPro" id="IPR003594">
    <property type="entry name" value="HATPase_dom"/>
</dbReference>
<dbReference type="Pfam" id="PF13487">
    <property type="entry name" value="HD_5"/>
    <property type="match status" value="1"/>
</dbReference>
<proteinExistence type="predicted"/>
<evidence type="ECO:0000259" key="1">
    <source>
        <dbReference type="PROSITE" id="PS50109"/>
    </source>
</evidence>
<dbReference type="InterPro" id="IPR005467">
    <property type="entry name" value="His_kinase_dom"/>
</dbReference>
<dbReference type="PROSITE" id="PS50109">
    <property type="entry name" value="HIS_KIN"/>
    <property type="match status" value="1"/>
</dbReference>
<dbReference type="Pfam" id="PF01966">
    <property type="entry name" value="HD"/>
    <property type="match status" value="1"/>
</dbReference>
<dbReference type="PANTHER" id="PTHR43155">
    <property type="entry name" value="CYCLIC DI-GMP PHOSPHODIESTERASE PA4108-RELATED"/>
    <property type="match status" value="1"/>
</dbReference>
<feature type="domain" description="Histidine kinase" evidence="1">
    <location>
        <begin position="694"/>
        <end position="802"/>
    </location>
</feature>
<evidence type="ECO:0000313" key="4">
    <source>
        <dbReference type="EMBL" id="PMP70846.1"/>
    </source>
</evidence>
<dbReference type="PROSITE" id="PS51831">
    <property type="entry name" value="HD"/>
    <property type="match status" value="1"/>
</dbReference>
<sequence length="805" mass="92430">MYNFSMEFLKSTKTQVFDDLHGSYVISSFDLAYNISKIIDLVNPELSNHHHRVAYISAAIASSYGLNSERISNTVIAALIHDIGVMLESEFNELSKFEISENTKLNHSNVGAFLIDKVDNFKHLSNIISKHHLQYNKFPDTEDEALIIHLADRIDILLKRGVPAYYQRNNIKEMISSQTGKYFKPDHVDAFMSLYDKEFFWLDIEAPDKDKLLKKYLNFETLVMDKNDILAFTNFLSHIIDFRCSFTATHSAGVASVASKIGELFKLPDYMVTNLKIAGYLHDMGKLAINPYIINKNGQLSVDERIEIKKHTYYTFYALNSMDIFENIKEWAAFHHEYLDGSGYPFHLTADRLDLGSRIMTIADIYTAISEDRPYRKGLDKSKIIETLLSMARSGKIDGEVVNIVIKNIEEIENVRKLSQLVTSQKYHEFKNILFISSNNLKTDANDSYLTYDNMKSKIGYVLNIIHFEEIINSIDDLILILNKERRIVFANSKVLTYFNKPLQQIINRKVGELFDCINGTEDQCGTTEFCKNCFANNSIKQALSGMHALTQCTIEQQNLQIKQFNISTIPLQTDKGDFVLFILKDIDKVDKYIINNNFYSDVINIVGNTYSILEAYKSNSIALDTDLLEILSNNISLIYQEVETQRFISLAEQNNLHTHFEKFPVSFIEKNLKNIFSTAKDVSFQFVKEIDEIFADKIILNRIIINLVKNAIEAGDEPRKVKIKFCGDGKNYRISVHNPEYIPEEIQKKIFKTIFTTKKNGNGLGTYCIKLLTERYLGGKVSFISNEQFGTSFFIEFPDIANML</sequence>
<dbReference type="InterPro" id="IPR037522">
    <property type="entry name" value="HD_GYP_dom"/>
</dbReference>
<dbReference type="EMBL" id="PNIN01000048">
    <property type="protein sequence ID" value="PMP70846.1"/>
    <property type="molecule type" value="Genomic_DNA"/>
</dbReference>
<dbReference type="NCBIfam" id="TIGR00277">
    <property type="entry name" value="HDIG"/>
    <property type="match status" value="1"/>
</dbReference>
<dbReference type="InterPro" id="IPR006674">
    <property type="entry name" value="HD_domain"/>
</dbReference>
<reference evidence="4 5" key="1">
    <citation type="submission" date="2018-01" db="EMBL/GenBank/DDBJ databases">
        <title>Metagenomic assembled genomes from two thermal pools in the Uzon Caldera, Kamchatka, Russia.</title>
        <authorList>
            <person name="Wilkins L."/>
            <person name="Ettinger C."/>
        </authorList>
    </citation>
    <scope>NUCLEOTIDE SEQUENCE [LARGE SCALE GENOMIC DNA]</scope>
    <source>
        <strain evidence="4">ZAV-05</strain>
    </source>
</reference>
<name>A0A2J6WKE6_9BACT</name>
<dbReference type="InterPro" id="IPR003607">
    <property type="entry name" value="HD/PDEase_dom"/>
</dbReference>
<dbReference type="PROSITE" id="PS51832">
    <property type="entry name" value="HD_GYP"/>
    <property type="match status" value="1"/>
</dbReference>
<evidence type="ECO:0008006" key="6">
    <source>
        <dbReference type="Google" id="ProtNLM"/>
    </source>
</evidence>
<dbReference type="SUPFAM" id="SSF55874">
    <property type="entry name" value="ATPase domain of HSP90 chaperone/DNA topoisomerase II/histidine kinase"/>
    <property type="match status" value="1"/>
</dbReference>
<dbReference type="InterPro" id="IPR006675">
    <property type="entry name" value="HDIG_dom"/>
</dbReference>
<evidence type="ECO:0000259" key="2">
    <source>
        <dbReference type="PROSITE" id="PS51831"/>
    </source>
</evidence>
<dbReference type="InterPro" id="IPR036890">
    <property type="entry name" value="HATPase_C_sf"/>
</dbReference>
<dbReference type="SMART" id="SM00387">
    <property type="entry name" value="HATPase_c"/>
    <property type="match status" value="1"/>
</dbReference>
<gene>
    <name evidence="4" type="ORF">C0187_04830</name>
</gene>
<accession>A0A2J6WKE6</accession>
<dbReference type="AlphaFoldDB" id="A0A2J6WKE6"/>
<dbReference type="SUPFAM" id="SSF55785">
    <property type="entry name" value="PYP-like sensor domain (PAS domain)"/>
    <property type="match status" value="1"/>
</dbReference>
<dbReference type="CDD" id="cd00077">
    <property type="entry name" value="HDc"/>
    <property type="match status" value="2"/>
</dbReference>
<evidence type="ECO:0000259" key="3">
    <source>
        <dbReference type="PROSITE" id="PS51832"/>
    </source>
</evidence>
<feature type="domain" description="HD" evidence="2">
    <location>
        <begin position="46"/>
        <end position="157"/>
    </location>
</feature>